<evidence type="ECO:0000259" key="8">
    <source>
        <dbReference type="Pfam" id="PF02706"/>
    </source>
</evidence>
<protein>
    <submittedName>
        <fullName evidence="9">Chain length determinant protein</fullName>
    </submittedName>
</protein>
<feature type="coiled-coil region" evidence="6">
    <location>
        <begin position="151"/>
        <end position="220"/>
    </location>
</feature>
<feature type="transmembrane region" description="Helical" evidence="7">
    <location>
        <begin position="247"/>
        <end position="267"/>
    </location>
</feature>
<evidence type="ECO:0000256" key="3">
    <source>
        <dbReference type="ARBA" id="ARBA00022692"/>
    </source>
</evidence>
<dbReference type="Pfam" id="PF02706">
    <property type="entry name" value="Wzz"/>
    <property type="match status" value="1"/>
</dbReference>
<accession>A0A1H6WZP5</accession>
<comment type="subcellular location">
    <subcellularLocation>
        <location evidence="1">Cell membrane</location>
        <topology evidence="1">Multi-pass membrane protein</topology>
    </subcellularLocation>
</comment>
<keyword evidence="6" id="KW-0175">Coiled coil</keyword>
<dbReference type="AlphaFoldDB" id="A0A1H6WZP5"/>
<keyword evidence="2" id="KW-1003">Cell membrane</keyword>
<feature type="transmembrane region" description="Helical" evidence="7">
    <location>
        <begin position="21"/>
        <end position="40"/>
    </location>
</feature>
<dbReference type="STRING" id="529704.SAMN02927913_2624"/>
<keyword evidence="10" id="KW-1185">Reference proteome</keyword>
<organism evidence="9 10">
    <name type="scientific">Frateuria terrea</name>
    <dbReference type="NCBI Taxonomy" id="529704"/>
    <lineage>
        <taxon>Bacteria</taxon>
        <taxon>Pseudomonadati</taxon>
        <taxon>Pseudomonadota</taxon>
        <taxon>Gammaproteobacteria</taxon>
        <taxon>Lysobacterales</taxon>
        <taxon>Rhodanobacteraceae</taxon>
        <taxon>Frateuria</taxon>
    </lineage>
</organism>
<dbReference type="OrthoDB" id="6006748at2"/>
<dbReference type="InterPro" id="IPR050445">
    <property type="entry name" value="Bact_polysacc_biosynth/exp"/>
</dbReference>
<dbReference type="EMBL" id="FNYC01000005">
    <property type="protein sequence ID" value="SEJ17962.1"/>
    <property type="molecule type" value="Genomic_DNA"/>
</dbReference>
<evidence type="ECO:0000256" key="1">
    <source>
        <dbReference type="ARBA" id="ARBA00004651"/>
    </source>
</evidence>
<feature type="domain" description="Polysaccharide chain length determinant N-terminal" evidence="8">
    <location>
        <begin position="4"/>
        <end position="71"/>
    </location>
</feature>
<dbReference type="PANTHER" id="PTHR32309">
    <property type="entry name" value="TYROSINE-PROTEIN KINASE"/>
    <property type="match status" value="1"/>
</dbReference>
<gene>
    <name evidence="9" type="ORF">SAMN04487997_2647</name>
</gene>
<evidence type="ECO:0000256" key="5">
    <source>
        <dbReference type="ARBA" id="ARBA00023136"/>
    </source>
</evidence>
<dbReference type="PANTHER" id="PTHR32309:SF13">
    <property type="entry name" value="FERRIC ENTEROBACTIN TRANSPORT PROTEIN FEPE"/>
    <property type="match status" value="1"/>
</dbReference>
<evidence type="ECO:0000313" key="9">
    <source>
        <dbReference type="EMBL" id="SEJ17962.1"/>
    </source>
</evidence>
<evidence type="ECO:0000256" key="2">
    <source>
        <dbReference type="ARBA" id="ARBA00022475"/>
    </source>
</evidence>
<evidence type="ECO:0000256" key="6">
    <source>
        <dbReference type="SAM" id="Coils"/>
    </source>
</evidence>
<dbReference type="InterPro" id="IPR003856">
    <property type="entry name" value="LPS_length_determ_N"/>
</dbReference>
<sequence>MEHDEIYLIDLWRVLRREWRWFVAVLVVVLGLAIFFAQAAHSRWEAVAWIRPGQLGPAPAGEDPRVEPFQRVIERMQTVEFQEGVLHDLGISPRSREGHLYRGSFDLSPSPYAGLLKLTLRGYSPQQARRFVQATFDHLQRLHEGLMAEPLGLAQARLRQAQAQLRDATAERDRLRDAVAPAHSTAAPNRQDLLLASMVLSSSNQEVRGLQQVVGELEARLTASYSYETQMAWPVYVPDHAVYPNRLLIWGAGLVLGLGLGLVAAVARNAYRRRAAGVWGAAPSTPALRAYAQGERSSCERSPAPR</sequence>
<reference evidence="9 10" key="1">
    <citation type="submission" date="2016-10" db="EMBL/GenBank/DDBJ databases">
        <authorList>
            <person name="de Groot N.N."/>
        </authorList>
    </citation>
    <scope>NUCLEOTIDE SEQUENCE [LARGE SCALE GENOMIC DNA]</scope>
    <source>
        <strain evidence="9 10">DSM 26515</strain>
    </source>
</reference>
<name>A0A1H6WZP5_9GAMM</name>
<evidence type="ECO:0000256" key="4">
    <source>
        <dbReference type="ARBA" id="ARBA00022989"/>
    </source>
</evidence>
<dbReference type="Proteomes" id="UP000199420">
    <property type="component" value="Unassembled WGS sequence"/>
</dbReference>
<dbReference type="GO" id="GO:0004713">
    <property type="term" value="F:protein tyrosine kinase activity"/>
    <property type="evidence" value="ECO:0007669"/>
    <property type="project" value="TreeGrafter"/>
</dbReference>
<keyword evidence="4 7" id="KW-1133">Transmembrane helix</keyword>
<evidence type="ECO:0000256" key="7">
    <source>
        <dbReference type="SAM" id="Phobius"/>
    </source>
</evidence>
<dbReference type="GO" id="GO:0005886">
    <property type="term" value="C:plasma membrane"/>
    <property type="evidence" value="ECO:0007669"/>
    <property type="project" value="UniProtKB-SubCell"/>
</dbReference>
<keyword evidence="3 7" id="KW-0812">Transmembrane</keyword>
<keyword evidence="5 7" id="KW-0472">Membrane</keyword>
<proteinExistence type="predicted"/>
<evidence type="ECO:0000313" key="10">
    <source>
        <dbReference type="Proteomes" id="UP000199420"/>
    </source>
</evidence>